<dbReference type="GO" id="GO:0000287">
    <property type="term" value="F:magnesium ion binding"/>
    <property type="evidence" value="ECO:0007669"/>
    <property type="project" value="UniProtKB-UniRule"/>
</dbReference>
<keyword evidence="8" id="KW-0800">Toxin</keyword>
<evidence type="ECO:0000256" key="5">
    <source>
        <dbReference type="ARBA" id="ARBA00022801"/>
    </source>
</evidence>
<dbReference type="GO" id="GO:0016787">
    <property type="term" value="F:hydrolase activity"/>
    <property type="evidence" value="ECO:0007669"/>
    <property type="project" value="UniProtKB-KW"/>
</dbReference>
<keyword evidence="5 8" id="KW-0378">Hydrolase</keyword>
<evidence type="ECO:0000313" key="10">
    <source>
        <dbReference type="EMBL" id="MCP3735385.1"/>
    </source>
</evidence>
<dbReference type="Proteomes" id="UP001139486">
    <property type="component" value="Unassembled WGS sequence"/>
</dbReference>
<evidence type="ECO:0000256" key="7">
    <source>
        <dbReference type="ARBA" id="ARBA00038093"/>
    </source>
</evidence>
<evidence type="ECO:0000259" key="9">
    <source>
        <dbReference type="Pfam" id="PF01850"/>
    </source>
</evidence>
<keyword evidence="11" id="KW-1185">Reference proteome</keyword>
<keyword evidence="3 8" id="KW-0540">Nuclease</keyword>
<feature type="binding site" evidence="8">
    <location>
        <position position="87"/>
    </location>
    <ligand>
        <name>Mg(2+)</name>
        <dbReference type="ChEBI" id="CHEBI:18420"/>
    </ligand>
</feature>
<evidence type="ECO:0000256" key="3">
    <source>
        <dbReference type="ARBA" id="ARBA00022722"/>
    </source>
</evidence>
<keyword evidence="6 8" id="KW-0460">Magnesium</keyword>
<dbReference type="EMBL" id="JAMLDY010000012">
    <property type="protein sequence ID" value="MCP3735385.1"/>
    <property type="molecule type" value="Genomic_DNA"/>
</dbReference>
<evidence type="ECO:0000256" key="4">
    <source>
        <dbReference type="ARBA" id="ARBA00022723"/>
    </source>
</evidence>
<proteinExistence type="inferred from homology"/>
<protein>
    <recommendedName>
        <fullName evidence="8">Ribonuclease VapC</fullName>
        <shortName evidence="8">RNase VapC</shortName>
        <ecNumber evidence="8">3.1.-.-</ecNumber>
    </recommendedName>
    <alternativeName>
        <fullName evidence="8">Toxin VapC</fullName>
    </alternativeName>
</protein>
<organism evidence="10 11">
    <name type="scientific">Sphingomonas liriopis</name>
    <dbReference type="NCBI Taxonomy" id="2949094"/>
    <lineage>
        <taxon>Bacteria</taxon>
        <taxon>Pseudomonadati</taxon>
        <taxon>Pseudomonadota</taxon>
        <taxon>Alphaproteobacteria</taxon>
        <taxon>Sphingomonadales</taxon>
        <taxon>Sphingomonadaceae</taxon>
        <taxon>Sphingomonas</taxon>
    </lineage>
</organism>
<comment type="caution">
    <text evidence="10">The sequence shown here is derived from an EMBL/GenBank/DDBJ whole genome shotgun (WGS) entry which is preliminary data.</text>
</comment>
<keyword evidence="4 8" id="KW-0479">Metal-binding</keyword>
<feature type="domain" description="PIN" evidence="9">
    <location>
        <begin position="7"/>
        <end position="107"/>
    </location>
</feature>
<dbReference type="InterPro" id="IPR022907">
    <property type="entry name" value="VapC_family"/>
</dbReference>
<evidence type="ECO:0000256" key="6">
    <source>
        <dbReference type="ARBA" id="ARBA00022842"/>
    </source>
</evidence>
<dbReference type="AlphaFoldDB" id="A0A9X2KQW2"/>
<evidence type="ECO:0000256" key="2">
    <source>
        <dbReference type="ARBA" id="ARBA00022649"/>
    </source>
</evidence>
<name>A0A9X2KQW2_9SPHN</name>
<dbReference type="PANTHER" id="PTHR33653">
    <property type="entry name" value="RIBONUCLEASE VAPC2"/>
    <property type="match status" value="1"/>
</dbReference>
<keyword evidence="2 8" id="KW-1277">Toxin-antitoxin system</keyword>
<dbReference type="RefSeq" id="WP_254289401.1">
    <property type="nucleotide sequence ID" value="NZ_JAMLDY010000012.1"/>
</dbReference>
<dbReference type="PANTHER" id="PTHR33653:SF1">
    <property type="entry name" value="RIBONUCLEASE VAPC2"/>
    <property type="match status" value="1"/>
</dbReference>
<dbReference type="GO" id="GO:0004540">
    <property type="term" value="F:RNA nuclease activity"/>
    <property type="evidence" value="ECO:0007669"/>
    <property type="project" value="InterPro"/>
</dbReference>
<dbReference type="InterPro" id="IPR029060">
    <property type="entry name" value="PIN-like_dom_sf"/>
</dbReference>
<dbReference type="HAMAP" id="MF_00265">
    <property type="entry name" value="VapC_Nob1"/>
    <property type="match status" value="1"/>
</dbReference>
<dbReference type="Gene3D" id="3.40.50.1010">
    <property type="entry name" value="5'-nuclease"/>
    <property type="match status" value="1"/>
</dbReference>
<evidence type="ECO:0000313" key="11">
    <source>
        <dbReference type="Proteomes" id="UP001139486"/>
    </source>
</evidence>
<comment type="cofactor">
    <cofactor evidence="1 8">
        <name>Mg(2+)</name>
        <dbReference type="ChEBI" id="CHEBI:18420"/>
    </cofactor>
</comment>
<reference evidence="10" key="1">
    <citation type="submission" date="2022-05" db="EMBL/GenBank/DDBJ databases">
        <title>Sphingomonas sp. strain RP10 Genome sequencing and assembly.</title>
        <authorList>
            <person name="Kim I."/>
        </authorList>
    </citation>
    <scope>NUCLEOTIDE SEQUENCE</scope>
    <source>
        <strain evidence="10">RP10</strain>
    </source>
</reference>
<dbReference type="InterPro" id="IPR050556">
    <property type="entry name" value="Type_II_TA_system_RNase"/>
</dbReference>
<sequence>MTAFSFDSNILIDALNGHEGARAEIARATQRHISRVTWIEVLSKVEDGRLPVVSRFLDRFQIDELDAVIARRAAALRRERQRLKLADSVILASAQEHGRILITRNTKDFPVAMPGIRVPYTL</sequence>
<dbReference type="Pfam" id="PF01850">
    <property type="entry name" value="PIN"/>
    <property type="match status" value="1"/>
</dbReference>
<dbReference type="SUPFAM" id="SSF88723">
    <property type="entry name" value="PIN domain-like"/>
    <property type="match status" value="1"/>
</dbReference>
<gene>
    <name evidence="8" type="primary">vapC</name>
    <name evidence="10" type="ORF">M9979_10940</name>
</gene>
<accession>A0A9X2KQW2</accession>
<comment type="function">
    <text evidence="8">Toxic component of a toxin-antitoxin (TA) system. An RNase.</text>
</comment>
<dbReference type="GO" id="GO:0090729">
    <property type="term" value="F:toxin activity"/>
    <property type="evidence" value="ECO:0007669"/>
    <property type="project" value="UniProtKB-KW"/>
</dbReference>
<feature type="binding site" evidence="8">
    <location>
        <position position="7"/>
    </location>
    <ligand>
        <name>Mg(2+)</name>
        <dbReference type="ChEBI" id="CHEBI:18420"/>
    </ligand>
</feature>
<evidence type="ECO:0000256" key="1">
    <source>
        <dbReference type="ARBA" id="ARBA00001946"/>
    </source>
</evidence>
<dbReference type="EC" id="3.1.-.-" evidence="8"/>
<dbReference type="InterPro" id="IPR002716">
    <property type="entry name" value="PIN_dom"/>
</dbReference>
<evidence type="ECO:0000256" key="8">
    <source>
        <dbReference type="HAMAP-Rule" id="MF_00265"/>
    </source>
</evidence>
<comment type="similarity">
    <text evidence="7 8">Belongs to the PINc/VapC protein family.</text>
</comment>